<dbReference type="OrthoDB" id="9794370at2"/>
<dbReference type="CDD" id="cd17536">
    <property type="entry name" value="REC_YesN-like"/>
    <property type="match status" value="1"/>
</dbReference>
<dbReference type="InterPro" id="IPR011006">
    <property type="entry name" value="CheY-like_superfamily"/>
</dbReference>
<dbReference type="InterPro" id="IPR020449">
    <property type="entry name" value="Tscrpt_reg_AraC-type_HTH"/>
</dbReference>
<dbReference type="SMART" id="SM00448">
    <property type="entry name" value="REC"/>
    <property type="match status" value="1"/>
</dbReference>
<evidence type="ECO:0000313" key="8">
    <source>
        <dbReference type="Proteomes" id="UP000190626"/>
    </source>
</evidence>
<proteinExistence type="predicted"/>
<keyword evidence="8" id="KW-1185">Reference proteome</keyword>
<dbReference type="Gene3D" id="3.40.50.2300">
    <property type="match status" value="1"/>
</dbReference>
<dbReference type="Proteomes" id="UP000190626">
    <property type="component" value="Unassembled WGS sequence"/>
</dbReference>
<keyword evidence="2" id="KW-0238">DNA-binding</keyword>
<dbReference type="PROSITE" id="PS01124">
    <property type="entry name" value="HTH_ARAC_FAMILY_2"/>
    <property type="match status" value="1"/>
</dbReference>
<organism evidence="7 8">
    <name type="scientific">Paenibacillus ferrarius</name>
    <dbReference type="NCBI Taxonomy" id="1469647"/>
    <lineage>
        <taxon>Bacteria</taxon>
        <taxon>Bacillati</taxon>
        <taxon>Bacillota</taxon>
        <taxon>Bacilli</taxon>
        <taxon>Bacillales</taxon>
        <taxon>Paenibacillaceae</taxon>
        <taxon>Paenibacillus</taxon>
    </lineage>
</organism>
<evidence type="ECO:0000256" key="2">
    <source>
        <dbReference type="ARBA" id="ARBA00023125"/>
    </source>
</evidence>
<dbReference type="AlphaFoldDB" id="A0A1V4HHR0"/>
<dbReference type="Pfam" id="PF00072">
    <property type="entry name" value="Response_reg"/>
    <property type="match status" value="1"/>
</dbReference>
<dbReference type="PANTHER" id="PTHR43280:SF2">
    <property type="entry name" value="HTH-TYPE TRANSCRIPTIONAL REGULATOR EXSA"/>
    <property type="match status" value="1"/>
</dbReference>
<evidence type="ECO:0000259" key="5">
    <source>
        <dbReference type="PROSITE" id="PS01124"/>
    </source>
</evidence>
<evidence type="ECO:0000256" key="3">
    <source>
        <dbReference type="ARBA" id="ARBA00023163"/>
    </source>
</evidence>
<dbReference type="EMBL" id="MBTG01000016">
    <property type="protein sequence ID" value="OPH56329.1"/>
    <property type="molecule type" value="Genomic_DNA"/>
</dbReference>
<keyword evidence="4" id="KW-0597">Phosphoprotein</keyword>
<name>A0A1V4HHR0_9BACL</name>
<reference evidence="8" key="1">
    <citation type="submission" date="2016-07" db="EMBL/GenBank/DDBJ databases">
        <authorList>
            <person name="Florea S."/>
            <person name="Webb J.S."/>
            <person name="Jaromczyk J."/>
            <person name="Schardl C.L."/>
        </authorList>
    </citation>
    <scope>NUCLEOTIDE SEQUENCE [LARGE SCALE GENOMIC DNA]</scope>
    <source>
        <strain evidence="8">CY1</strain>
    </source>
</reference>
<dbReference type="STRING" id="1469647.BC351_27885"/>
<dbReference type="Pfam" id="PF12833">
    <property type="entry name" value="HTH_18"/>
    <property type="match status" value="1"/>
</dbReference>
<evidence type="ECO:0000256" key="4">
    <source>
        <dbReference type="PROSITE-ProRule" id="PRU00169"/>
    </source>
</evidence>
<accession>A0A1V4HHR0</accession>
<gene>
    <name evidence="7" type="ORF">BC351_27885</name>
</gene>
<sequence length="525" mass="59376">MPKGKVLIVEDQPNFRKGLRKMFEDGQQGWTVVGEASNGQDALALIKQVQPDLVLTDIRMPIMDGIEFVGHLRQSHPELLVIILTGYKNFEYAQAAVRLGALDLLIKPCTEQDVQQVMSKASERFYEKYSKQQQQLGQQRRQQDQELRSALLNLPYTHSTDAEKSLDSMLSNKELWLLQMNNEDLAIKDYGISDMRLIQFALSNIVEELLKGAGLDAHLLLVEHDRFVLVSECHTVDAAIQEAIRQASWEYLKIHLNIHPMGADVSATQLAERYVKFKEAALSSGGVLGTSGSETGNGSSMTMTLSLNQSKVNELEVQLMSAILMNQEESLQQLLDRLLIELSNASLADMKIQALSLSIALLGTIQKQLAPEEQTSLARIPGDMPQTHWTAEEVCHWASEQVANFLLLFNNWQASKNDNLIERAVKYIEEHYNEECRLTDVAFHIHLNASYFSVLFKKSTGESFTRFVTRVRMDKAAILLRNTDMKIFEIACAIGFDEPNYFTNVFKQQYLMSPKEYRNGRLAPG</sequence>
<dbReference type="SUPFAM" id="SSF46689">
    <property type="entry name" value="Homeodomain-like"/>
    <property type="match status" value="2"/>
</dbReference>
<keyword evidence="1" id="KW-0805">Transcription regulation</keyword>
<keyword evidence="3" id="KW-0804">Transcription</keyword>
<evidence type="ECO:0000313" key="7">
    <source>
        <dbReference type="EMBL" id="OPH56329.1"/>
    </source>
</evidence>
<dbReference type="RefSeq" id="WP_079414229.1">
    <property type="nucleotide sequence ID" value="NZ_MBTG01000016.1"/>
</dbReference>
<dbReference type="PRINTS" id="PR00032">
    <property type="entry name" value="HTHARAC"/>
</dbReference>
<feature type="domain" description="Response regulatory" evidence="6">
    <location>
        <begin position="5"/>
        <end position="122"/>
    </location>
</feature>
<dbReference type="PROSITE" id="PS50110">
    <property type="entry name" value="RESPONSE_REGULATORY"/>
    <property type="match status" value="1"/>
</dbReference>
<dbReference type="SMART" id="SM00342">
    <property type="entry name" value="HTH_ARAC"/>
    <property type="match status" value="1"/>
</dbReference>
<dbReference type="PANTHER" id="PTHR43280">
    <property type="entry name" value="ARAC-FAMILY TRANSCRIPTIONAL REGULATOR"/>
    <property type="match status" value="1"/>
</dbReference>
<comment type="caution">
    <text evidence="7">The sequence shown here is derived from an EMBL/GenBank/DDBJ whole genome shotgun (WGS) entry which is preliminary data.</text>
</comment>
<dbReference type="InterPro" id="IPR001789">
    <property type="entry name" value="Sig_transdc_resp-reg_receiver"/>
</dbReference>
<dbReference type="InterPro" id="IPR018060">
    <property type="entry name" value="HTH_AraC"/>
</dbReference>
<feature type="domain" description="HTH araC/xylS-type" evidence="5">
    <location>
        <begin position="422"/>
        <end position="520"/>
    </location>
</feature>
<dbReference type="Gene3D" id="1.10.10.60">
    <property type="entry name" value="Homeodomain-like"/>
    <property type="match status" value="2"/>
</dbReference>
<dbReference type="GO" id="GO:0003700">
    <property type="term" value="F:DNA-binding transcription factor activity"/>
    <property type="evidence" value="ECO:0007669"/>
    <property type="project" value="InterPro"/>
</dbReference>
<feature type="modified residue" description="4-aspartylphosphate" evidence="4">
    <location>
        <position position="57"/>
    </location>
</feature>
<dbReference type="GO" id="GO:0000160">
    <property type="term" value="P:phosphorelay signal transduction system"/>
    <property type="evidence" value="ECO:0007669"/>
    <property type="project" value="InterPro"/>
</dbReference>
<evidence type="ECO:0000259" key="6">
    <source>
        <dbReference type="PROSITE" id="PS50110"/>
    </source>
</evidence>
<dbReference type="InterPro" id="IPR009057">
    <property type="entry name" value="Homeodomain-like_sf"/>
</dbReference>
<dbReference type="GO" id="GO:0043565">
    <property type="term" value="F:sequence-specific DNA binding"/>
    <property type="evidence" value="ECO:0007669"/>
    <property type="project" value="InterPro"/>
</dbReference>
<evidence type="ECO:0000256" key="1">
    <source>
        <dbReference type="ARBA" id="ARBA00023015"/>
    </source>
</evidence>
<dbReference type="SUPFAM" id="SSF52172">
    <property type="entry name" value="CheY-like"/>
    <property type="match status" value="1"/>
</dbReference>
<evidence type="ECO:0008006" key="9">
    <source>
        <dbReference type="Google" id="ProtNLM"/>
    </source>
</evidence>
<protein>
    <recommendedName>
        <fullName evidence="9">DNA-binding response regulator</fullName>
    </recommendedName>
</protein>